<evidence type="ECO:0000256" key="3">
    <source>
        <dbReference type="ARBA" id="ARBA00022475"/>
    </source>
</evidence>
<dbReference type="OrthoDB" id="9814020at2"/>
<dbReference type="STRING" id="1391653.AKJ08_2835"/>
<keyword evidence="7 9" id="KW-0472">Membrane</keyword>
<dbReference type="PATRIC" id="fig|1391653.3.peg.2953"/>
<dbReference type="PANTHER" id="PTHR30574:SF1">
    <property type="entry name" value="SULPHUR TRANSPORT DOMAIN-CONTAINING PROTEIN"/>
    <property type="match status" value="1"/>
</dbReference>
<protein>
    <submittedName>
        <fullName evidence="10">Putative transmembrane protein</fullName>
    </submittedName>
</protein>
<feature type="transmembrane region" description="Helical" evidence="9">
    <location>
        <begin position="6"/>
        <end position="27"/>
    </location>
</feature>
<evidence type="ECO:0000256" key="9">
    <source>
        <dbReference type="SAM" id="Phobius"/>
    </source>
</evidence>
<evidence type="ECO:0000256" key="8">
    <source>
        <dbReference type="ARBA" id="ARBA00035655"/>
    </source>
</evidence>
<dbReference type="InterPro" id="IPR007272">
    <property type="entry name" value="Sulf_transp_TsuA/YedE"/>
</dbReference>
<comment type="subcellular location">
    <subcellularLocation>
        <location evidence="1">Cell inner membrane</location>
        <topology evidence="1">Multi-pass membrane protein</topology>
    </subcellularLocation>
</comment>
<dbReference type="AlphaFoldDB" id="A0A0K1PFY7"/>
<dbReference type="Pfam" id="PF04143">
    <property type="entry name" value="Sulf_transp"/>
    <property type="match status" value="1"/>
</dbReference>
<dbReference type="RefSeq" id="WP_050726615.1">
    <property type="nucleotide sequence ID" value="NZ_CP012332.1"/>
</dbReference>
<organism evidence="10 11">
    <name type="scientific">Vulgatibacter incomptus</name>
    <dbReference type="NCBI Taxonomy" id="1391653"/>
    <lineage>
        <taxon>Bacteria</taxon>
        <taxon>Pseudomonadati</taxon>
        <taxon>Myxococcota</taxon>
        <taxon>Myxococcia</taxon>
        <taxon>Myxococcales</taxon>
        <taxon>Cystobacterineae</taxon>
        <taxon>Vulgatibacteraceae</taxon>
        <taxon>Vulgatibacter</taxon>
    </lineage>
</organism>
<dbReference type="KEGG" id="vin:AKJ08_2835"/>
<keyword evidence="11" id="KW-1185">Reference proteome</keyword>
<evidence type="ECO:0000313" key="10">
    <source>
        <dbReference type="EMBL" id="AKU92448.1"/>
    </source>
</evidence>
<evidence type="ECO:0000256" key="5">
    <source>
        <dbReference type="ARBA" id="ARBA00022692"/>
    </source>
</evidence>
<dbReference type="EMBL" id="CP012332">
    <property type="protein sequence ID" value="AKU92448.1"/>
    <property type="molecule type" value="Genomic_DNA"/>
</dbReference>
<evidence type="ECO:0000313" key="11">
    <source>
        <dbReference type="Proteomes" id="UP000055590"/>
    </source>
</evidence>
<evidence type="ECO:0000256" key="2">
    <source>
        <dbReference type="ARBA" id="ARBA00022448"/>
    </source>
</evidence>
<comment type="similarity">
    <text evidence="8">Belongs to the TsuA/YedE (TC 9.B.102) family.</text>
</comment>
<dbReference type="PANTHER" id="PTHR30574">
    <property type="entry name" value="INNER MEMBRANE PROTEIN YEDE"/>
    <property type="match status" value="1"/>
</dbReference>
<keyword evidence="3" id="KW-1003">Cell membrane</keyword>
<keyword evidence="5 9" id="KW-0812">Transmembrane</keyword>
<sequence length="141" mass="13983">MDWISIKWALGGGVLIGVSASLLLLFNGRVAGISGILGGLVSRQPGKIWRALFVAGLVVGGAVAYAAMPGRFDASAAPSLPLVAIAGALVGIGTRLGSGCTSGHGVCGISRLSPRSIVATLTFMATGALSVLVVRLVGGLE</sequence>
<reference evidence="10 11" key="1">
    <citation type="submission" date="2015-08" db="EMBL/GenBank/DDBJ databases">
        <authorList>
            <person name="Babu N.S."/>
            <person name="Beckwith C.J."/>
            <person name="Beseler K.G."/>
            <person name="Brison A."/>
            <person name="Carone J.V."/>
            <person name="Caskin T.P."/>
            <person name="Diamond M."/>
            <person name="Durham M.E."/>
            <person name="Foxe J.M."/>
            <person name="Go M."/>
            <person name="Henderson B.A."/>
            <person name="Jones I.B."/>
            <person name="McGettigan J.A."/>
            <person name="Micheletti S.J."/>
            <person name="Nasrallah M.E."/>
            <person name="Ortiz D."/>
            <person name="Piller C.R."/>
            <person name="Privatt S.R."/>
            <person name="Schneider S.L."/>
            <person name="Sharp S."/>
            <person name="Smith T.C."/>
            <person name="Stanton J.D."/>
            <person name="Ullery H.E."/>
            <person name="Wilson R.J."/>
            <person name="Serrano M.G."/>
            <person name="Buck G."/>
            <person name="Lee V."/>
            <person name="Wang Y."/>
            <person name="Carvalho R."/>
            <person name="Voegtly L."/>
            <person name="Shi R."/>
            <person name="Duckworth R."/>
            <person name="Johnson A."/>
            <person name="Loviza R."/>
            <person name="Walstead R."/>
            <person name="Shah Z."/>
            <person name="Kiflezghi M."/>
            <person name="Wade K."/>
            <person name="Ball S.L."/>
            <person name="Bradley K.W."/>
            <person name="Asai D.J."/>
            <person name="Bowman C.A."/>
            <person name="Russell D.A."/>
            <person name="Pope W.H."/>
            <person name="Jacobs-Sera D."/>
            <person name="Hendrix R.W."/>
            <person name="Hatfull G.F."/>
        </authorList>
    </citation>
    <scope>NUCLEOTIDE SEQUENCE [LARGE SCALE GENOMIC DNA]</scope>
    <source>
        <strain evidence="10 11">DSM 27710</strain>
    </source>
</reference>
<gene>
    <name evidence="10" type="ORF">AKJ08_2835</name>
</gene>
<evidence type="ECO:0000256" key="7">
    <source>
        <dbReference type="ARBA" id="ARBA00023136"/>
    </source>
</evidence>
<accession>A0A0K1PFY7</accession>
<feature type="transmembrane region" description="Helical" evidence="9">
    <location>
        <begin position="80"/>
        <end position="97"/>
    </location>
</feature>
<evidence type="ECO:0000256" key="1">
    <source>
        <dbReference type="ARBA" id="ARBA00004429"/>
    </source>
</evidence>
<name>A0A0K1PFY7_9BACT</name>
<keyword evidence="2" id="KW-0813">Transport</keyword>
<keyword evidence="6 9" id="KW-1133">Transmembrane helix</keyword>
<dbReference type="Proteomes" id="UP000055590">
    <property type="component" value="Chromosome"/>
</dbReference>
<proteinExistence type="inferred from homology"/>
<evidence type="ECO:0000256" key="6">
    <source>
        <dbReference type="ARBA" id="ARBA00022989"/>
    </source>
</evidence>
<feature type="transmembrane region" description="Helical" evidence="9">
    <location>
        <begin position="117"/>
        <end position="138"/>
    </location>
</feature>
<evidence type="ECO:0000256" key="4">
    <source>
        <dbReference type="ARBA" id="ARBA00022519"/>
    </source>
</evidence>
<feature type="transmembrane region" description="Helical" evidence="9">
    <location>
        <begin position="48"/>
        <end position="68"/>
    </location>
</feature>
<dbReference type="GO" id="GO:0005886">
    <property type="term" value="C:plasma membrane"/>
    <property type="evidence" value="ECO:0007669"/>
    <property type="project" value="UniProtKB-SubCell"/>
</dbReference>
<keyword evidence="4" id="KW-0997">Cell inner membrane</keyword>